<gene>
    <name evidence="1" type="ORF">E5Q11_17240</name>
</gene>
<dbReference type="OrthoDB" id="6402421at2"/>
<protein>
    <submittedName>
        <fullName evidence="1">Uncharacterized protein</fullName>
    </submittedName>
</protein>
<comment type="caution">
    <text evidence="1">The sequence shown here is derived from an EMBL/GenBank/DDBJ whole genome shotgun (WGS) entry which is preliminary data.</text>
</comment>
<dbReference type="Proteomes" id="UP000298325">
    <property type="component" value="Unassembled WGS sequence"/>
</dbReference>
<name>A0A4Z1BM61_9GAMM</name>
<reference evidence="1 2" key="1">
    <citation type="submission" date="2019-04" db="EMBL/GenBank/DDBJ databases">
        <authorList>
            <person name="Park S."/>
            <person name="Yoon J.-H."/>
        </authorList>
    </citation>
    <scope>NUCLEOTIDE SEQUENCE [LARGE SCALE GENOMIC DNA]</scope>
    <source>
        <strain evidence="1 2">HJM-18</strain>
    </source>
</reference>
<dbReference type="AlphaFoldDB" id="A0A4Z1BM61"/>
<evidence type="ECO:0000313" key="1">
    <source>
        <dbReference type="EMBL" id="TGN37915.1"/>
    </source>
</evidence>
<dbReference type="EMBL" id="SRPF01000010">
    <property type="protein sequence ID" value="TGN37915.1"/>
    <property type="molecule type" value="Genomic_DNA"/>
</dbReference>
<organism evidence="1 2">
    <name type="scientific">Marinobacter confluentis</name>
    <dbReference type="NCBI Taxonomy" id="1697557"/>
    <lineage>
        <taxon>Bacteria</taxon>
        <taxon>Pseudomonadati</taxon>
        <taxon>Pseudomonadota</taxon>
        <taxon>Gammaproteobacteria</taxon>
        <taxon>Pseudomonadales</taxon>
        <taxon>Marinobacteraceae</taxon>
        <taxon>Marinobacter</taxon>
    </lineage>
</organism>
<accession>A0A4Z1BM61</accession>
<keyword evidence="2" id="KW-1185">Reference proteome</keyword>
<sequence>MIEVDTKTWSVHDPDRILEVALGKSHLSSGVEPREDLLFFEHKTKPISVDFGFYGNETTFNGEWVVYVINTSFEEPWSQPLERMASSSFLKAIENVQNTVAKYT</sequence>
<proteinExistence type="predicted"/>
<dbReference type="RefSeq" id="WP_135804696.1">
    <property type="nucleotide sequence ID" value="NZ_SRPF01000010.1"/>
</dbReference>
<evidence type="ECO:0000313" key="2">
    <source>
        <dbReference type="Proteomes" id="UP000298325"/>
    </source>
</evidence>